<dbReference type="AlphaFoldDB" id="A0A4Q5H9B0"/>
<keyword evidence="4" id="KW-1185">Reference proteome</keyword>
<dbReference type="EMBL" id="VVZX01000003">
    <property type="protein sequence ID" value="KAA5276223.1"/>
    <property type="molecule type" value="Genomic_DNA"/>
</dbReference>
<dbReference type="RefSeq" id="WP_025017822.1">
    <property type="nucleotide sequence ID" value="NZ_RCXL01000003.1"/>
</dbReference>
<dbReference type="Proteomes" id="UP000335496">
    <property type="component" value="Unassembled WGS sequence"/>
</dbReference>
<dbReference type="EMBL" id="RCXL01000003">
    <property type="protein sequence ID" value="RYT77480.1"/>
    <property type="molecule type" value="Genomic_DNA"/>
</dbReference>
<dbReference type="Proteomes" id="UP000291917">
    <property type="component" value="Unassembled WGS sequence"/>
</dbReference>
<name>A0A4Q5H9B0_9BACE</name>
<organism evidence="2 3">
    <name type="scientific">Bacteroides eggerthii</name>
    <dbReference type="NCBI Taxonomy" id="28111"/>
    <lineage>
        <taxon>Bacteria</taxon>
        <taxon>Pseudomonadati</taxon>
        <taxon>Bacteroidota</taxon>
        <taxon>Bacteroidia</taxon>
        <taxon>Bacteroidales</taxon>
        <taxon>Bacteroidaceae</taxon>
        <taxon>Bacteroides</taxon>
    </lineage>
</organism>
<evidence type="ECO:0000313" key="1">
    <source>
        <dbReference type="EMBL" id="KAA5276223.1"/>
    </source>
</evidence>
<evidence type="ECO:0000313" key="3">
    <source>
        <dbReference type="Proteomes" id="UP000291917"/>
    </source>
</evidence>
<comment type="caution">
    <text evidence="2">The sequence shown here is derived from an EMBL/GenBank/DDBJ whole genome shotgun (WGS) entry which is preliminary data.</text>
</comment>
<proteinExistence type="predicted"/>
<reference evidence="2 3" key="2">
    <citation type="journal article" date="2019" name="Science, e1252229">
        <title>Invertible promoters mediate bacterial phase variation, antibiotic resistance, and host adaptation in the gut.</title>
        <authorList>
            <person name="Jiang X."/>
            <person name="Hall A.B."/>
            <person name="Arthur T.D."/>
            <person name="Plichta D.R."/>
            <person name="Covington C.T."/>
            <person name="Poyet M."/>
            <person name="Crothers J."/>
            <person name="Moses P.L."/>
            <person name="Tolonen A.C."/>
            <person name="Vlamakis H."/>
            <person name="Alm E.J."/>
            <person name="Xavier R.J."/>
        </authorList>
    </citation>
    <scope>NUCLEOTIDE SEQUENCE [LARGE SCALE GENOMIC DNA]</scope>
    <source>
        <strain evidence="2">Bj_0095</strain>
        <strain evidence="3">bj_0095</strain>
    </source>
</reference>
<reference evidence="1 4" key="1">
    <citation type="journal article" date="2019" name="Nat. Med.">
        <title>A library of human gut bacterial isolates paired with longitudinal multiomics data enables mechanistic microbiome research.</title>
        <authorList>
            <person name="Poyet M."/>
            <person name="Groussin M."/>
            <person name="Gibbons S.M."/>
            <person name="Avila-Pacheco J."/>
            <person name="Jiang X."/>
            <person name="Kearney S.M."/>
            <person name="Perrotta A.R."/>
            <person name="Berdy B."/>
            <person name="Zhao S."/>
            <person name="Lieberman T.D."/>
            <person name="Swanson P.K."/>
            <person name="Smith M."/>
            <person name="Roesemann S."/>
            <person name="Alexander J.E."/>
            <person name="Rich S.A."/>
            <person name="Livny J."/>
            <person name="Vlamakis H."/>
            <person name="Clish C."/>
            <person name="Bullock K."/>
            <person name="Deik A."/>
            <person name="Scott J."/>
            <person name="Pierce K.A."/>
            <person name="Xavier R.J."/>
            <person name="Alm E.J."/>
        </authorList>
    </citation>
    <scope>NUCLEOTIDE SEQUENCE [LARGE SCALE GENOMIC DNA]</scope>
    <source>
        <strain evidence="1 4">BIOML-A1</strain>
    </source>
</reference>
<gene>
    <name evidence="2" type="ORF">EAJ03_02745</name>
    <name evidence="1" type="ORF">F2Z23_02735</name>
</gene>
<sequence>MEAKLLEKTSISLDEIYKNIEAANKRHEYKVFYPHFVYFSDALKLELMRKGFKVYVGEWLHGDKGYIIEW</sequence>
<accession>A0A4Q5H9B0</accession>
<protein>
    <submittedName>
        <fullName evidence="2">Uncharacterized protein</fullName>
    </submittedName>
</protein>
<evidence type="ECO:0000313" key="4">
    <source>
        <dbReference type="Proteomes" id="UP000335496"/>
    </source>
</evidence>
<evidence type="ECO:0000313" key="2">
    <source>
        <dbReference type="EMBL" id="RYT77480.1"/>
    </source>
</evidence>